<dbReference type="Gene3D" id="2.30.38.10">
    <property type="entry name" value="Luciferase, Domain 3"/>
    <property type="match status" value="1"/>
</dbReference>
<dbReference type="GO" id="GO:0016405">
    <property type="term" value="F:CoA-ligase activity"/>
    <property type="evidence" value="ECO:0007669"/>
    <property type="project" value="InterPro"/>
</dbReference>
<protein>
    <submittedName>
        <fullName evidence="4">Benzoate-CoA ligase family</fullName>
    </submittedName>
</protein>
<dbReference type="InterPro" id="IPR025110">
    <property type="entry name" value="AMP-bd_C"/>
</dbReference>
<dbReference type="Proteomes" id="UP000011021">
    <property type="component" value="Unassembled WGS sequence"/>
</dbReference>
<feature type="domain" description="AMP-dependent synthetase/ligase" evidence="2">
    <location>
        <begin position="36"/>
        <end position="401"/>
    </location>
</feature>
<dbReference type="HOGENOM" id="CLU_000022_59_10_4"/>
<dbReference type="PANTHER" id="PTHR43352">
    <property type="entry name" value="ACETYL-COA SYNTHETASE"/>
    <property type="match status" value="1"/>
</dbReference>
<dbReference type="Pfam" id="PF13193">
    <property type="entry name" value="AMP-binding_C"/>
    <property type="match status" value="1"/>
</dbReference>
<dbReference type="Gene3D" id="3.30.300.30">
    <property type="match status" value="1"/>
</dbReference>
<evidence type="ECO:0000259" key="3">
    <source>
        <dbReference type="Pfam" id="PF13193"/>
    </source>
</evidence>
<dbReference type="NCBIfam" id="TIGR02262">
    <property type="entry name" value="benz_CoA_lig"/>
    <property type="match status" value="1"/>
</dbReference>
<dbReference type="InterPro" id="IPR011957">
    <property type="entry name" value="Benz_CoA_lig"/>
</dbReference>
<evidence type="ECO:0000256" key="1">
    <source>
        <dbReference type="ARBA" id="ARBA00022598"/>
    </source>
</evidence>
<evidence type="ECO:0000259" key="2">
    <source>
        <dbReference type="Pfam" id="PF00501"/>
    </source>
</evidence>
<dbReference type="Gene3D" id="3.40.50.12820">
    <property type="match status" value="1"/>
</dbReference>
<sequence>MDKEAPRSEDSTEVVLSSIPRDYNAAHDLLQRNLQAGRADQVAFVDERVAMTYGELARRVDHFARGLHSIGVGREDRIMLCLTDTIDWPTIFLGAIKAGVVPVCVNTGLSKHDYDYMLRDSRAKALFVSRSVYPALDGLHNSIPTLSRLLVSEAPLADGGDIGAILEAGAEDDHLETIDTISDEPCFWLYSSGIDGHPRATIHCHSSLVQMGELFGQGVLELTPRDRCLSVAPLYSAYGLCNSLIFPMVAGAMAVLKSGRRTVSDLIHYLTGAAPAKVVGARPTVLFGVPAAFSALLADPECPDDHEVSLRLCVSAGDSLSASLQRRFEEKLGTPVLNGFSATEMLHIYLSNTPAETAEGTVGKPVPGFRIRLVDELNVDVPDGNVGTLLVNGPTAALGYWNQRQQSRDVFLGPWVKTGDRFWRDTEGFYHYAGRSDDLIKISGQFVSPAEIASALQAHEAVAEVSVIGAPEEEGLIRPKALVVLKPNETPDQAMEQRLMAYLADNLAQYKLPKWLEFVDVLPGNEPIASPEVSETDGSAIAETEGLTQVPASRESLVESVLHQADAAHQALMQGDDEGR</sequence>
<keyword evidence="1 4" id="KW-0436">Ligase</keyword>
<dbReference type="STRING" id="887898.HMPREF0551_0252"/>
<keyword evidence="5" id="KW-1185">Reference proteome</keyword>
<organism evidence="4 5">
    <name type="scientific">Lautropia mirabilis ATCC 51599</name>
    <dbReference type="NCBI Taxonomy" id="887898"/>
    <lineage>
        <taxon>Bacteria</taxon>
        <taxon>Pseudomonadati</taxon>
        <taxon>Pseudomonadota</taxon>
        <taxon>Betaproteobacteria</taxon>
        <taxon>Burkholderiales</taxon>
        <taxon>Burkholderiaceae</taxon>
        <taxon>Lautropia</taxon>
    </lineage>
</organism>
<dbReference type="GO" id="GO:0016878">
    <property type="term" value="F:acid-thiol ligase activity"/>
    <property type="evidence" value="ECO:0007669"/>
    <property type="project" value="TreeGrafter"/>
</dbReference>
<accession>E7RUT6</accession>
<dbReference type="PANTHER" id="PTHR43352:SF1">
    <property type="entry name" value="ANTHRANILATE--COA LIGASE"/>
    <property type="match status" value="1"/>
</dbReference>
<dbReference type="Gene3D" id="3.40.50.980">
    <property type="match status" value="1"/>
</dbReference>
<dbReference type="SUPFAM" id="SSF56801">
    <property type="entry name" value="Acetyl-CoA synthetase-like"/>
    <property type="match status" value="1"/>
</dbReference>
<dbReference type="Pfam" id="PF00501">
    <property type="entry name" value="AMP-binding"/>
    <property type="match status" value="1"/>
</dbReference>
<dbReference type="GO" id="GO:0044550">
    <property type="term" value="P:secondary metabolite biosynthetic process"/>
    <property type="evidence" value="ECO:0007669"/>
    <property type="project" value="TreeGrafter"/>
</dbReference>
<dbReference type="EMBL" id="AEQP01000001">
    <property type="protein sequence ID" value="EFV96069.1"/>
    <property type="molecule type" value="Genomic_DNA"/>
</dbReference>
<dbReference type="InterPro" id="IPR000873">
    <property type="entry name" value="AMP-dep_synth/lig_dom"/>
</dbReference>
<feature type="domain" description="AMP-binding enzyme C-terminal" evidence="3">
    <location>
        <begin position="451"/>
        <end position="523"/>
    </location>
</feature>
<dbReference type="AlphaFoldDB" id="E7RUT6"/>
<dbReference type="GO" id="GO:0005524">
    <property type="term" value="F:ATP binding"/>
    <property type="evidence" value="ECO:0007669"/>
    <property type="project" value="InterPro"/>
</dbReference>
<reference evidence="4 5" key="1">
    <citation type="submission" date="2010-12" db="EMBL/GenBank/DDBJ databases">
        <authorList>
            <person name="Muzny D."/>
            <person name="Qin X."/>
            <person name="Deng J."/>
            <person name="Jiang H."/>
            <person name="Liu Y."/>
            <person name="Qu J."/>
            <person name="Song X.-Z."/>
            <person name="Zhang L."/>
            <person name="Thornton R."/>
            <person name="Coyle M."/>
            <person name="Francisco L."/>
            <person name="Jackson L."/>
            <person name="Javaid M."/>
            <person name="Korchina V."/>
            <person name="Kovar C."/>
            <person name="Mata R."/>
            <person name="Mathew T."/>
            <person name="Ngo R."/>
            <person name="Nguyen L."/>
            <person name="Nguyen N."/>
            <person name="Okwuonu G."/>
            <person name="Ongeri F."/>
            <person name="Pham C."/>
            <person name="Simmons D."/>
            <person name="Wilczek-Boney K."/>
            <person name="Hale W."/>
            <person name="Jakkamsetti A."/>
            <person name="Pham P."/>
            <person name="Ruth R."/>
            <person name="San Lucas F."/>
            <person name="Warren J."/>
            <person name="Zhang J."/>
            <person name="Zhao Z."/>
            <person name="Zhou C."/>
            <person name="Zhu D."/>
            <person name="Lee S."/>
            <person name="Bess C."/>
            <person name="Blankenburg K."/>
            <person name="Forbes L."/>
            <person name="Fu Q."/>
            <person name="Gubbala S."/>
            <person name="Hirani K."/>
            <person name="Jayaseelan J.C."/>
            <person name="Lara F."/>
            <person name="Munidasa M."/>
            <person name="Palculict T."/>
            <person name="Patil S."/>
            <person name="Pu L.-L."/>
            <person name="Saada N."/>
            <person name="Tang L."/>
            <person name="Weissenberger G."/>
            <person name="Zhu Y."/>
            <person name="Hemphill L."/>
            <person name="Shang Y."/>
            <person name="Youmans B."/>
            <person name="Ayvaz T."/>
            <person name="Ross M."/>
            <person name="Santibanez J."/>
            <person name="Aqrawi P."/>
            <person name="Gross S."/>
            <person name="Joshi V."/>
            <person name="Fowler G."/>
            <person name="Nazareth L."/>
            <person name="Reid J."/>
            <person name="Worley K."/>
            <person name="Petrosino J."/>
            <person name="Highlander S."/>
            <person name="Gibbs R."/>
        </authorList>
    </citation>
    <scope>NUCLEOTIDE SEQUENCE [LARGE SCALE GENOMIC DNA]</scope>
    <source>
        <strain evidence="4 5">ATCC 51599</strain>
    </source>
</reference>
<dbReference type="InterPro" id="IPR045851">
    <property type="entry name" value="AMP-bd_C_sf"/>
</dbReference>
<evidence type="ECO:0000313" key="4">
    <source>
        <dbReference type="EMBL" id="EFV96069.1"/>
    </source>
</evidence>
<proteinExistence type="predicted"/>
<comment type="caution">
    <text evidence="4">The sequence shown here is derived from an EMBL/GenBank/DDBJ whole genome shotgun (WGS) entry which is preliminary data.</text>
</comment>
<dbReference type="RefSeq" id="WP_005672072.1">
    <property type="nucleotide sequence ID" value="NZ_CP146288.1"/>
</dbReference>
<evidence type="ECO:0000313" key="5">
    <source>
        <dbReference type="Proteomes" id="UP000011021"/>
    </source>
</evidence>
<name>E7RUT6_9BURK</name>
<dbReference type="eggNOG" id="COG0365">
    <property type="taxonomic scope" value="Bacteria"/>
</dbReference>
<gene>
    <name evidence="4" type="ORF">HMPREF0551_0252</name>
</gene>